<dbReference type="STRING" id="47428.A0A284QUN6"/>
<dbReference type="PANTHER" id="PTHR39476">
    <property type="entry name" value="NADH:UBIQUINONE OXIDOREDUCTASE 6.6KD SUBUNIT"/>
    <property type="match status" value="1"/>
</dbReference>
<protein>
    <recommendedName>
        <fullName evidence="4">NADH-ubiquinone oxidoreductase B15 subunit</fullName>
    </recommendedName>
</protein>
<accession>A0A284QUN6</accession>
<dbReference type="OrthoDB" id="15108at2759"/>
<dbReference type="PANTHER" id="PTHR39476:SF1">
    <property type="entry name" value="NADH DEHYDROGENASE [UBIQUINONE] 1 BETA SUBCOMPLEX SUBUNIT 4"/>
    <property type="match status" value="1"/>
</dbReference>
<gene>
    <name evidence="2" type="ORF">ARMOST_03479</name>
</gene>
<dbReference type="OMA" id="WTPSNIR"/>
<proteinExistence type="predicted"/>
<keyword evidence="1" id="KW-0812">Transmembrane</keyword>
<evidence type="ECO:0008006" key="4">
    <source>
        <dbReference type="Google" id="ProtNLM"/>
    </source>
</evidence>
<sequence length="76" mass="8770">MAGHGPYKFIDPAVERFDRYRETNYLRFRWTPSNIRAGILAFIAFPTAIYLLASSTDSRWKWSGALKTESLSVKPE</sequence>
<keyword evidence="1" id="KW-1133">Transmembrane helix</keyword>
<dbReference type="AlphaFoldDB" id="A0A284QUN6"/>
<name>A0A284QUN6_ARMOS</name>
<dbReference type="Proteomes" id="UP000219338">
    <property type="component" value="Unassembled WGS sequence"/>
</dbReference>
<dbReference type="EMBL" id="FUEG01000002">
    <property type="protein sequence ID" value="SJL00167.1"/>
    <property type="molecule type" value="Genomic_DNA"/>
</dbReference>
<evidence type="ECO:0000313" key="2">
    <source>
        <dbReference type="EMBL" id="SJL00167.1"/>
    </source>
</evidence>
<feature type="transmembrane region" description="Helical" evidence="1">
    <location>
        <begin position="35"/>
        <end position="53"/>
    </location>
</feature>
<evidence type="ECO:0000313" key="3">
    <source>
        <dbReference type="Proteomes" id="UP000219338"/>
    </source>
</evidence>
<organism evidence="2 3">
    <name type="scientific">Armillaria ostoyae</name>
    <name type="common">Armillaria root rot fungus</name>
    <dbReference type="NCBI Taxonomy" id="47428"/>
    <lineage>
        <taxon>Eukaryota</taxon>
        <taxon>Fungi</taxon>
        <taxon>Dikarya</taxon>
        <taxon>Basidiomycota</taxon>
        <taxon>Agaricomycotina</taxon>
        <taxon>Agaricomycetes</taxon>
        <taxon>Agaricomycetidae</taxon>
        <taxon>Agaricales</taxon>
        <taxon>Marasmiineae</taxon>
        <taxon>Physalacriaceae</taxon>
        <taxon>Armillaria</taxon>
    </lineage>
</organism>
<reference evidence="3" key="1">
    <citation type="journal article" date="2017" name="Nat. Ecol. Evol.">
        <title>Genome expansion and lineage-specific genetic innovations in the forest pathogenic fungi Armillaria.</title>
        <authorList>
            <person name="Sipos G."/>
            <person name="Prasanna A.N."/>
            <person name="Walter M.C."/>
            <person name="O'Connor E."/>
            <person name="Balint B."/>
            <person name="Krizsan K."/>
            <person name="Kiss B."/>
            <person name="Hess J."/>
            <person name="Varga T."/>
            <person name="Slot J."/>
            <person name="Riley R."/>
            <person name="Boka B."/>
            <person name="Rigling D."/>
            <person name="Barry K."/>
            <person name="Lee J."/>
            <person name="Mihaltcheva S."/>
            <person name="LaButti K."/>
            <person name="Lipzen A."/>
            <person name="Waldron R."/>
            <person name="Moloney N.M."/>
            <person name="Sperisen C."/>
            <person name="Kredics L."/>
            <person name="Vagvoelgyi C."/>
            <person name="Patrignani A."/>
            <person name="Fitzpatrick D."/>
            <person name="Nagy I."/>
            <person name="Doyle S."/>
            <person name="Anderson J.B."/>
            <person name="Grigoriev I.V."/>
            <person name="Gueldener U."/>
            <person name="Muensterkoetter M."/>
            <person name="Nagy L.G."/>
        </authorList>
    </citation>
    <scope>NUCLEOTIDE SEQUENCE [LARGE SCALE GENOMIC DNA]</scope>
    <source>
        <strain evidence="3">C18/9</strain>
    </source>
</reference>
<evidence type="ECO:0000256" key="1">
    <source>
        <dbReference type="SAM" id="Phobius"/>
    </source>
</evidence>
<keyword evidence="1" id="KW-0472">Membrane</keyword>
<keyword evidence="3" id="KW-1185">Reference proteome</keyword>